<reference evidence="1 2" key="1">
    <citation type="journal article" date="2016" name="Sci. Rep.">
        <title>Metabolic traits of an uncultured archaeal lineage -MSBL1- from brine pools of the Red Sea.</title>
        <authorList>
            <person name="Mwirichia R."/>
            <person name="Alam I."/>
            <person name="Rashid M."/>
            <person name="Vinu M."/>
            <person name="Ba-Alawi W."/>
            <person name="Anthony Kamau A."/>
            <person name="Kamanda Ngugi D."/>
            <person name="Goker M."/>
            <person name="Klenk H.P."/>
            <person name="Bajic V."/>
            <person name="Stingl U."/>
        </authorList>
    </citation>
    <scope>NUCLEOTIDE SEQUENCE [LARGE SCALE GENOMIC DNA]</scope>
    <source>
        <strain evidence="1">SCGC-AAA261O19</strain>
    </source>
</reference>
<organism evidence="1 2">
    <name type="scientific">candidate division MSBL1 archaeon SCGC-AAA261O19</name>
    <dbReference type="NCBI Taxonomy" id="1698277"/>
    <lineage>
        <taxon>Archaea</taxon>
        <taxon>Methanobacteriati</taxon>
        <taxon>Methanobacteriota</taxon>
        <taxon>candidate division MSBL1</taxon>
    </lineage>
</organism>
<dbReference type="Gene3D" id="3.30.9.10">
    <property type="entry name" value="D-Amino Acid Oxidase, subunit A, domain 2"/>
    <property type="match status" value="1"/>
</dbReference>
<dbReference type="Pfam" id="PF12831">
    <property type="entry name" value="FAD_oxidored"/>
    <property type="match status" value="1"/>
</dbReference>
<evidence type="ECO:0000313" key="1">
    <source>
        <dbReference type="EMBL" id="KXB03185.1"/>
    </source>
</evidence>
<dbReference type="SUPFAM" id="SSF51905">
    <property type="entry name" value="FAD/NAD(P)-binding domain"/>
    <property type="match status" value="1"/>
</dbReference>
<dbReference type="EMBL" id="LHYB01000082">
    <property type="protein sequence ID" value="KXB03185.1"/>
    <property type="molecule type" value="Genomic_DNA"/>
</dbReference>
<keyword evidence="2" id="KW-1185">Reference proteome</keyword>
<proteinExistence type="predicted"/>
<name>A0A133V9V3_9EURY</name>
<dbReference type="AlphaFoldDB" id="A0A133V9V3"/>
<accession>A0A133V9V3</accession>
<evidence type="ECO:0008006" key="3">
    <source>
        <dbReference type="Google" id="ProtNLM"/>
    </source>
</evidence>
<dbReference type="Proteomes" id="UP000070076">
    <property type="component" value="Unassembled WGS sequence"/>
</dbReference>
<dbReference type="InterPro" id="IPR036188">
    <property type="entry name" value="FAD/NAD-bd_sf"/>
</dbReference>
<evidence type="ECO:0000313" key="2">
    <source>
        <dbReference type="Proteomes" id="UP000070076"/>
    </source>
</evidence>
<dbReference type="InterPro" id="IPR050407">
    <property type="entry name" value="Geranylgeranyl_reductase"/>
</dbReference>
<protein>
    <recommendedName>
        <fullName evidence="3">FAD/NAD(P)-binding domain-containing protein</fullName>
    </recommendedName>
</protein>
<dbReference type="PANTHER" id="PTHR42685">
    <property type="entry name" value="GERANYLGERANYL DIPHOSPHATE REDUCTASE"/>
    <property type="match status" value="1"/>
</dbReference>
<gene>
    <name evidence="1" type="ORF">AKJ48_04135</name>
</gene>
<dbReference type="PANTHER" id="PTHR42685:SF18">
    <property type="entry name" value="DIGERANYLGERANYLGLYCEROPHOSPHOLIPID REDUCTASE"/>
    <property type="match status" value="1"/>
</dbReference>
<dbReference type="Gene3D" id="3.50.50.60">
    <property type="entry name" value="FAD/NAD(P)-binding domain"/>
    <property type="match status" value="1"/>
</dbReference>
<dbReference type="PRINTS" id="PR00411">
    <property type="entry name" value="PNDRDTASEI"/>
</dbReference>
<sequence>MPENYDVVVAGGGPAGLAAARVAASEGGKVLLLELQAQIGGQTQSAAWIPSELIDDTLEGSVIDSVQSVVLRSPHRELEVEGDFGVIVNRGSFDKLLAAEAAKEGVEIWVGSPVRGILEDEKGVYGVRAEAGGWSESIECGVVIDATGARGQWSSLFLREIQEGDWDEERMTRSNEYLMANARSSGEVELYFNSLFAPLGHAWIYPFGQNFVMSGIRGARIHPDAALDEFIGREEPEKLVGSSPIAAFRGQLPLSRLESACENGIMSVGSAAGQVHPLSGHGVGYALEAGETAGETAVDAITEGDTSRDKLREYEQRCQSKFGRELQAGEILQEGLQTAPDRKMDALLEILDSHPDLQEEFVNVFLSQDLEASLGSLLKNKEVEQIFGQENTRKILALYS</sequence>
<comment type="caution">
    <text evidence="1">The sequence shown here is derived from an EMBL/GenBank/DDBJ whole genome shotgun (WGS) entry which is preliminary data.</text>
</comment>